<dbReference type="EMBL" id="RRYP01000499">
    <property type="protein sequence ID" value="TNV87323.1"/>
    <property type="molecule type" value="Genomic_DNA"/>
</dbReference>
<comment type="caution">
    <text evidence="2">The sequence shown here is derived from an EMBL/GenBank/DDBJ whole genome shotgun (WGS) entry which is preliminary data.</text>
</comment>
<proteinExistence type="predicted"/>
<name>A0A8J8P4Y1_HALGN</name>
<protein>
    <submittedName>
        <fullName evidence="2">Uncharacterized protein</fullName>
    </submittedName>
</protein>
<keyword evidence="3" id="KW-1185">Reference proteome</keyword>
<organism evidence="2 3">
    <name type="scientific">Halteria grandinella</name>
    <dbReference type="NCBI Taxonomy" id="5974"/>
    <lineage>
        <taxon>Eukaryota</taxon>
        <taxon>Sar</taxon>
        <taxon>Alveolata</taxon>
        <taxon>Ciliophora</taxon>
        <taxon>Intramacronucleata</taxon>
        <taxon>Spirotrichea</taxon>
        <taxon>Stichotrichia</taxon>
        <taxon>Sporadotrichida</taxon>
        <taxon>Halteriidae</taxon>
        <taxon>Halteria</taxon>
    </lineage>
</organism>
<evidence type="ECO:0000256" key="1">
    <source>
        <dbReference type="SAM" id="MobiDB-lite"/>
    </source>
</evidence>
<reference evidence="2" key="1">
    <citation type="submission" date="2019-06" db="EMBL/GenBank/DDBJ databases">
        <authorList>
            <person name="Zheng W."/>
        </authorList>
    </citation>
    <scope>NUCLEOTIDE SEQUENCE</scope>
    <source>
        <strain evidence="2">QDHG01</strain>
    </source>
</reference>
<dbReference type="AlphaFoldDB" id="A0A8J8P4Y1"/>
<dbReference type="OrthoDB" id="10680403at2759"/>
<evidence type="ECO:0000313" key="3">
    <source>
        <dbReference type="Proteomes" id="UP000785679"/>
    </source>
</evidence>
<sequence>MEVDQSPDKDQQDLQEAFNHDDLQTTDANHILSKTADINKDSMGDLIVLNRPESFASIGEVVENDEGISPNGNNMGSMIHTQSRILGVNESGATSKLVPHLQPAAAFQNPTQEIGIDWFHFETRIRKVIFEVVDPLTKKQYQGFDALDDMKRQIQQINFKHEETVGRLDRHIKRSELMDVIDRKLREVDNEVGIAKSLQRNDNMLCLEKIETLTQRVRACQTDVLSIAKFDDKLKKVQNSIIEVTDEYNQTVTERIKEVSLGFIKQVQELDLRYRESQHSLQEVLVKIDKIHDFTRANDQRFEQLQAFTNELRETFEDTQLALAAHGGIGGTSQNKFSPRTPGTTLEERLRAQITGLEKQVEQFRSLQEENDTKVKNQLHSVTNNRIEQLIFQSQIEMFERIFSVKALNLHQLSPSSPNSNKKASSSKLSMSEFQLQLMSNFRQWKGLQIERGRHDKVALYGDLQLLQDESGNGITSLQERIGKRMRELIQARMMRNVEDGGENKEGKKEDQEGEEIKAIKERQAALMRSNNGTIMDEKTRQHFEEMQRIDQEAIIEGISKKSGSKQSGMVANRESVMSEMTLQIPKQTIQQDDISSDEDDDSSNHRPRGFSIIPHHPPGIPEEKVRELILQELSALREELSHDFQQRIGAFSFELTLLEGRLSHEPLLSMIAKNRGLIETLGDEVKKLKDTEGKASLGMQIHKLEANFNNFKNDMQNQIYKMKEFDEQTYGKQIESDQKMDYELIKVRKSMSEILGGQESVAKSVKQNSSFIGDIQEALKALTVGVLGLFELECISSAMEQQHEVDRRGALNEQQQSSQRACCSVFEPTPIQFMGKEYFRQNLIYCRRLLIENFQSYNLFVKSPYTDCLRDGVKDFSQPLDEIFKSKLAVRINKYSQEFQSKIDALTEEMHRQRQRAMVPKEIQRIKQNYQLPQQESPQVGKHEFKRNILREDSNPRNPVVKQSNQVVYQQTTSAQIQQLSRNHINTLRYASNDSAQVLRAKNNNSLIEQHSLYKQPQPNTSQQFQALNYGPVDSNPKDKQPLKPSILMQKAISSGANYNSTLSRVIPTLPLNLMNQNQDINQHMQYHSHQQFKALEMRTGNEMIQLPAIQLSRQSIMNATGSSGLNLLIPTASLGGGHSVQSSIGGVEVKRGNNNK</sequence>
<evidence type="ECO:0000313" key="2">
    <source>
        <dbReference type="EMBL" id="TNV87323.1"/>
    </source>
</evidence>
<accession>A0A8J8P4Y1</accession>
<gene>
    <name evidence="2" type="ORF">FGO68_gene13492</name>
</gene>
<dbReference type="Proteomes" id="UP000785679">
    <property type="component" value="Unassembled WGS sequence"/>
</dbReference>
<feature type="region of interest" description="Disordered" evidence="1">
    <location>
        <begin position="587"/>
        <end position="621"/>
    </location>
</feature>